<gene>
    <name evidence="4" type="ordered locus">Oter_1142</name>
</gene>
<dbReference type="Pfam" id="PF00583">
    <property type="entry name" value="Acetyltransf_1"/>
    <property type="match status" value="1"/>
</dbReference>
<evidence type="ECO:0000256" key="2">
    <source>
        <dbReference type="ARBA" id="ARBA00023315"/>
    </source>
</evidence>
<dbReference type="Gene3D" id="3.40.630.30">
    <property type="match status" value="1"/>
</dbReference>
<dbReference type="InterPro" id="IPR000182">
    <property type="entry name" value="GNAT_dom"/>
</dbReference>
<keyword evidence="2" id="KW-0012">Acyltransferase</keyword>
<dbReference type="RefSeq" id="WP_012373968.1">
    <property type="nucleotide sequence ID" value="NC_010571.1"/>
</dbReference>
<dbReference type="Proteomes" id="UP000007013">
    <property type="component" value="Chromosome"/>
</dbReference>
<dbReference type="InterPro" id="IPR050832">
    <property type="entry name" value="Bact_Acetyltransf"/>
</dbReference>
<dbReference type="PROSITE" id="PS51186">
    <property type="entry name" value="GNAT"/>
    <property type="match status" value="1"/>
</dbReference>
<proteinExistence type="predicted"/>
<evidence type="ECO:0000256" key="1">
    <source>
        <dbReference type="ARBA" id="ARBA00022679"/>
    </source>
</evidence>
<dbReference type="PANTHER" id="PTHR43877:SF1">
    <property type="entry name" value="ACETYLTRANSFERASE"/>
    <property type="match status" value="1"/>
</dbReference>
<dbReference type="HOGENOM" id="CLU_077728_1_1_0"/>
<feature type="domain" description="N-acetyltransferase" evidence="3">
    <location>
        <begin position="13"/>
        <end position="153"/>
    </location>
</feature>
<dbReference type="SUPFAM" id="SSF55729">
    <property type="entry name" value="Acyl-CoA N-acyltransferases (Nat)"/>
    <property type="match status" value="1"/>
</dbReference>
<reference evidence="4 5" key="1">
    <citation type="journal article" date="2011" name="J. Bacteriol.">
        <title>Genome sequence of the verrucomicrobium Opitutus terrae PB90-1, an abundant inhabitant of rice paddy soil ecosystems.</title>
        <authorList>
            <person name="van Passel M.W."/>
            <person name="Kant R."/>
            <person name="Palva A."/>
            <person name="Copeland A."/>
            <person name="Lucas S."/>
            <person name="Lapidus A."/>
            <person name="Glavina del Rio T."/>
            <person name="Pitluck S."/>
            <person name="Goltsman E."/>
            <person name="Clum A."/>
            <person name="Sun H."/>
            <person name="Schmutz J."/>
            <person name="Larimer F.W."/>
            <person name="Land M.L."/>
            <person name="Hauser L."/>
            <person name="Kyrpides N."/>
            <person name="Mikhailova N."/>
            <person name="Richardson P.P."/>
            <person name="Janssen P.H."/>
            <person name="de Vos W.M."/>
            <person name="Smidt H."/>
        </authorList>
    </citation>
    <scope>NUCLEOTIDE SEQUENCE [LARGE SCALE GENOMIC DNA]</scope>
    <source>
        <strain evidence="5">DSM 11246 / JCM 15787 / PB90-1</strain>
    </source>
</reference>
<name>B1ZNJ6_OPITP</name>
<dbReference type="STRING" id="452637.Oter_1142"/>
<evidence type="ECO:0000313" key="5">
    <source>
        <dbReference type="Proteomes" id="UP000007013"/>
    </source>
</evidence>
<dbReference type="CDD" id="cd04301">
    <property type="entry name" value="NAT_SF"/>
    <property type="match status" value="1"/>
</dbReference>
<keyword evidence="5" id="KW-1185">Reference proteome</keyword>
<protein>
    <submittedName>
        <fullName evidence="4">GCN5-related N-acetyltransferase</fullName>
    </submittedName>
</protein>
<dbReference type="OrthoDB" id="3389160at2"/>
<dbReference type="PANTHER" id="PTHR43877">
    <property type="entry name" value="AMINOALKYLPHOSPHONATE N-ACETYLTRANSFERASE-RELATED-RELATED"/>
    <property type="match status" value="1"/>
</dbReference>
<accession>B1ZNJ6</accession>
<evidence type="ECO:0000313" key="4">
    <source>
        <dbReference type="EMBL" id="ACB74430.1"/>
    </source>
</evidence>
<evidence type="ECO:0000259" key="3">
    <source>
        <dbReference type="PROSITE" id="PS51186"/>
    </source>
</evidence>
<dbReference type="InterPro" id="IPR016181">
    <property type="entry name" value="Acyl_CoA_acyltransferase"/>
</dbReference>
<dbReference type="EMBL" id="CP001032">
    <property type="protein sequence ID" value="ACB74430.1"/>
    <property type="molecule type" value="Genomic_DNA"/>
</dbReference>
<organism evidence="4 5">
    <name type="scientific">Opitutus terrae (strain DSM 11246 / JCM 15787 / PB90-1)</name>
    <dbReference type="NCBI Taxonomy" id="452637"/>
    <lineage>
        <taxon>Bacteria</taxon>
        <taxon>Pseudomonadati</taxon>
        <taxon>Verrucomicrobiota</taxon>
        <taxon>Opitutia</taxon>
        <taxon>Opitutales</taxon>
        <taxon>Opitutaceae</taxon>
        <taxon>Opitutus</taxon>
    </lineage>
</organism>
<dbReference type="AlphaFoldDB" id="B1ZNJ6"/>
<keyword evidence="1 4" id="KW-0808">Transferase</keyword>
<sequence length="153" mass="16221">MKIEALSAETATGLLPDLAVVLMDAVRNGASVGFLEPLGMEEASAYWRRVIAEIPAGLRVLFGAFDGDGRLVGTAQLALDGRANGRHRAEVQKVLVRSSARRHGVGAQLMSRIEAEAVHRGRRLLFLDTSTGPGGATDFYAALGYTFVGGIPE</sequence>
<dbReference type="GO" id="GO:0016747">
    <property type="term" value="F:acyltransferase activity, transferring groups other than amino-acyl groups"/>
    <property type="evidence" value="ECO:0007669"/>
    <property type="project" value="InterPro"/>
</dbReference>
<dbReference type="KEGG" id="ote:Oter_1142"/>
<dbReference type="eggNOG" id="COG1247">
    <property type="taxonomic scope" value="Bacteria"/>
</dbReference>